<comment type="caution">
    <text evidence="1">The sequence shown here is derived from an EMBL/GenBank/DDBJ whole genome shotgun (WGS) entry which is preliminary data.</text>
</comment>
<organism evidence="1 2">
    <name type="scientific">Euplotes crassus</name>
    <dbReference type="NCBI Taxonomy" id="5936"/>
    <lineage>
        <taxon>Eukaryota</taxon>
        <taxon>Sar</taxon>
        <taxon>Alveolata</taxon>
        <taxon>Ciliophora</taxon>
        <taxon>Intramacronucleata</taxon>
        <taxon>Spirotrichea</taxon>
        <taxon>Hypotrichia</taxon>
        <taxon>Euplotida</taxon>
        <taxon>Euplotidae</taxon>
        <taxon>Moneuplotes</taxon>
    </lineage>
</organism>
<accession>A0AAD1Y7C5</accession>
<dbReference type="Proteomes" id="UP001295684">
    <property type="component" value="Unassembled WGS sequence"/>
</dbReference>
<evidence type="ECO:0000313" key="1">
    <source>
        <dbReference type="EMBL" id="CAI2385962.1"/>
    </source>
</evidence>
<evidence type="ECO:0000313" key="2">
    <source>
        <dbReference type="Proteomes" id="UP001295684"/>
    </source>
</evidence>
<gene>
    <name evidence="1" type="ORF">ECRASSUSDP1_LOCUS27560</name>
</gene>
<proteinExistence type="predicted"/>
<name>A0AAD1Y7C5_EUPCR</name>
<sequence>MKSKISEISAEYDIEPRAYDHPKFMSYSTMRGKQGILNFDVVNIKEEHLHNPLDTLLPAYISPPIIMEHDFQKQEDPQSPNDKKSSSLSQEENISEWSFDFKDMELPSFDFEPKLSSMSQENPWGESTDNSTLRRKIEAHPWQTGDSKAKRWGKREDIALFKAFRQCEEQGLITLSSISQLRTNDQISSHECIKIIKNRLGCRQSARFLTNRLCLKLTNKFSVRETKLLKRLLKTYQYNNLNYSEILDYFSGKTLEGLKKYCEKLCDRKMAKQLTQINKSD</sequence>
<dbReference type="AlphaFoldDB" id="A0AAD1Y7C5"/>
<protein>
    <submittedName>
        <fullName evidence="1">Uncharacterized protein</fullName>
    </submittedName>
</protein>
<reference evidence="1" key="1">
    <citation type="submission" date="2023-07" db="EMBL/GenBank/DDBJ databases">
        <authorList>
            <consortium name="AG Swart"/>
            <person name="Singh M."/>
            <person name="Singh A."/>
            <person name="Seah K."/>
            <person name="Emmerich C."/>
        </authorList>
    </citation>
    <scope>NUCLEOTIDE SEQUENCE</scope>
    <source>
        <strain evidence="1">DP1</strain>
    </source>
</reference>
<dbReference type="EMBL" id="CAMPGE010028441">
    <property type="protein sequence ID" value="CAI2385962.1"/>
    <property type="molecule type" value="Genomic_DNA"/>
</dbReference>
<keyword evidence="2" id="KW-1185">Reference proteome</keyword>